<proteinExistence type="predicted"/>
<accession>A0ABR2BU68</accession>
<evidence type="ECO:0000313" key="1">
    <source>
        <dbReference type="EMBL" id="KAK8510707.1"/>
    </source>
</evidence>
<sequence length="69" mass="8017">MWRKLTLRYKGKKYCCQECMEIWKVRAELDDKVEALTLVLKDSANDLVEENTLDAMVIVDKPRSDPPSS</sequence>
<gene>
    <name evidence="1" type="ORF">V6N12_067157</name>
</gene>
<comment type="caution">
    <text evidence="1">The sequence shown here is derived from an EMBL/GenBank/DDBJ whole genome shotgun (WGS) entry which is preliminary data.</text>
</comment>
<organism evidence="1 2">
    <name type="scientific">Hibiscus sabdariffa</name>
    <name type="common">roselle</name>
    <dbReference type="NCBI Taxonomy" id="183260"/>
    <lineage>
        <taxon>Eukaryota</taxon>
        <taxon>Viridiplantae</taxon>
        <taxon>Streptophyta</taxon>
        <taxon>Embryophyta</taxon>
        <taxon>Tracheophyta</taxon>
        <taxon>Spermatophyta</taxon>
        <taxon>Magnoliopsida</taxon>
        <taxon>eudicotyledons</taxon>
        <taxon>Gunneridae</taxon>
        <taxon>Pentapetalae</taxon>
        <taxon>rosids</taxon>
        <taxon>malvids</taxon>
        <taxon>Malvales</taxon>
        <taxon>Malvaceae</taxon>
        <taxon>Malvoideae</taxon>
        <taxon>Hibiscus</taxon>
    </lineage>
</organism>
<dbReference type="EMBL" id="JBBPBM010000083">
    <property type="protein sequence ID" value="KAK8510707.1"/>
    <property type="molecule type" value="Genomic_DNA"/>
</dbReference>
<name>A0ABR2BU68_9ROSI</name>
<protein>
    <submittedName>
        <fullName evidence="1">Uncharacterized protein</fullName>
    </submittedName>
</protein>
<dbReference type="Proteomes" id="UP001472677">
    <property type="component" value="Unassembled WGS sequence"/>
</dbReference>
<reference evidence="1 2" key="1">
    <citation type="journal article" date="2024" name="G3 (Bethesda)">
        <title>Genome assembly of Hibiscus sabdariffa L. provides insights into metabolisms of medicinal natural products.</title>
        <authorList>
            <person name="Kim T."/>
        </authorList>
    </citation>
    <scope>NUCLEOTIDE SEQUENCE [LARGE SCALE GENOMIC DNA]</scope>
    <source>
        <strain evidence="1">TK-2024</strain>
        <tissue evidence="1">Old leaves</tissue>
    </source>
</reference>
<keyword evidence="2" id="KW-1185">Reference proteome</keyword>
<evidence type="ECO:0000313" key="2">
    <source>
        <dbReference type="Proteomes" id="UP001472677"/>
    </source>
</evidence>